<protein>
    <submittedName>
        <fullName evidence="1">Uncharacterized protein</fullName>
    </submittedName>
</protein>
<keyword evidence="2" id="KW-1185">Reference proteome</keyword>
<dbReference type="Proteomes" id="UP000324222">
    <property type="component" value="Unassembled WGS sequence"/>
</dbReference>
<sequence>MLCSLAMTIFQGHRDDWQGFSRVFLLLII</sequence>
<comment type="caution">
    <text evidence="1">The sequence shown here is derived from an EMBL/GenBank/DDBJ whole genome shotgun (WGS) entry which is preliminary data.</text>
</comment>
<gene>
    <name evidence="1" type="ORF">E2C01_017163</name>
</gene>
<evidence type="ECO:0000313" key="1">
    <source>
        <dbReference type="EMBL" id="MPC24092.1"/>
    </source>
</evidence>
<dbReference type="EMBL" id="VSRR010001288">
    <property type="protein sequence ID" value="MPC24092.1"/>
    <property type="molecule type" value="Genomic_DNA"/>
</dbReference>
<proteinExistence type="predicted"/>
<dbReference type="AlphaFoldDB" id="A0A5B7DQV4"/>
<name>A0A5B7DQV4_PORTR</name>
<organism evidence="1 2">
    <name type="scientific">Portunus trituberculatus</name>
    <name type="common">Swimming crab</name>
    <name type="synonym">Neptunus trituberculatus</name>
    <dbReference type="NCBI Taxonomy" id="210409"/>
    <lineage>
        <taxon>Eukaryota</taxon>
        <taxon>Metazoa</taxon>
        <taxon>Ecdysozoa</taxon>
        <taxon>Arthropoda</taxon>
        <taxon>Crustacea</taxon>
        <taxon>Multicrustacea</taxon>
        <taxon>Malacostraca</taxon>
        <taxon>Eumalacostraca</taxon>
        <taxon>Eucarida</taxon>
        <taxon>Decapoda</taxon>
        <taxon>Pleocyemata</taxon>
        <taxon>Brachyura</taxon>
        <taxon>Eubrachyura</taxon>
        <taxon>Portunoidea</taxon>
        <taxon>Portunidae</taxon>
        <taxon>Portuninae</taxon>
        <taxon>Portunus</taxon>
    </lineage>
</organism>
<evidence type="ECO:0000313" key="2">
    <source>
        <dbReference type="Proteomes" id="UP000324222"/>
    </source>
</evidence>
<accession>A0A5B7DQV4</accession>
<reference evidence="1 2" key="1">
    <citation type="submission" date="2019-05" db="EMBL/GenBank/DDBJ databases">
        <title>Another draft genome of Portunus trituberculatus and its Hox gene families provides insights of decapod evolution.</title>
        <authorList>
            <person name="Jeong J.-H."/>
            <person name="Song I."/>
            <person name="Kim S."/>
            <person name="Choi T."/>
            <person name="Kim D."/>
            <person name="Ryu S."/>
            <person name="Kim W."/>
        </authorList>
    </citation>
    <scope>NUCLEOTIDE SEQUENCE [LARGE SCALE GENOMIC DNA]</scope>
    <source>
        <tissue evidence="1">Muscle</tissue>
    </source>
</reference>